<keyword evidence="5" id="KW-1185">Reference proteome</keyword>
<dbReference type="Proteomes" id="UP000249254">
    <property type="component" value="Unassembled WGS sequence"/>
</dbReference>
<dbReference type="CDD" id="cd03397">
    <property type="entry name" value="PAP2_acid_phosphatase"/>
    <property type="match status" value="1"/>
</dbReference>
<evidence type="ECO:0000256" key="1">
    <source>
        <dbReference type="PIRNR" id="PIRNR000897"/>
    </source>
</evidence>
<dbReference type="EMBL" id="QFYQ01000001">
    <property type="protein sequence ID" value="RAK53913.1"/>
    <property type="molecule type" value="Genomic_DNA"/>
</dbReference>
<dbReference type="RefSeq" id="WP_111527664.1">
    <property type="nucleotide sequence ID" value="NZ_JBHRSG010000002.1"/>
</dbReference>
<evidence type="ECO:0000259" key="3">
    <source>
        <dbReference type="SMART" id="SM00014"/>
    </source>
</evidence>
<dbReference type="AlphaFoldDB" id="A0A328AGC7"/>
<dbReference type="EC" id="3.1.3.2" evidence="1"/>
<sequence length="272" mass="28818">MTFKYLLTGAVLAAAIAAGAGLAQALPAHGPSKTPSGPPVAGHLTGYLKSDDIDGEAVIGPPPAPESPRGQADRQIYLATRAEAGSPRWSEAVRDNDLWKGGAVERYGCALGVRIDAKATPVTYRMLQRIELDVRTVGTPPKDHYGRIRPLIGDDRPVCVPREDWMKTNASYPSGHAMAGWAWALVLSEIEPAKTGPLMAAGSAIGDSRVICGVHYQSDVEAGRKLGAAMVARLHSEPQFRKDLAAARAELARDRKAPLRCDYAPAGGRAAP</sequence>
<comment type="catalytic activity">
    <reaction evidence="1">
        <text>a phosphate monoester + H2O = an alcohol + phosphate</text>
        <dbReference type="Rhea" id="RHEA:15017"/>
        <dbReference type="ChEBI" id="CHEBI:15377"/>
        <dbReference type="ChEBI" id="CHEBI:30879"/>
        <dbReference type="ChEBI" id="CHEBI:43474"/>
        <dbReference type="ChEBI" id="CHEBI:67140"/>
        <dbReference type="EC" id="3.1.3.2"/>
    </reaction>
</comment>
<evidence type="ECO:0000256" key="2">
    <source>
        <dbReference type="SAM" id="SignalP"/>
    </source>
</evidence>
<keyword evidence="1" id="KW-0378">Hydrolase</keyword>
<dbReference type="SMART" id="SM00014">
    <property type="entry name" value="acidPPc"/>
    <property type="match status" value="1"/>
</dbReference>
<protein>
    <recommendedName>
        <fullName evidence="1">Acid phosphatase</fullName>
        <ecNumber evidence="1">3.1.3.2</ecNumber>
    </recommendedName>
</protein>
<reference evidence="5" key="1">
    <citation type="submission" date="2018-05" db="EMBL/GenBank/DDBJ databases">
        <authorList>
            <person name="Li X."/>
        </authorList>
    </citation>
    <scope>NUCLEOTIDE SEQUENCE [LARGE SCALE GENOMIC DNA]</scope>
    <source>
        <strain evidence="5">LX32</strain>
    </source>
</reference>
<organism evidence="4 5">
    <name type="scientific">Phenylobacterium soli</name>
    <dbReference type="NCBI Taxonomy" id="2170551"/>
    <lineage>
        <taxon>Bacteria</taxon>
        <taxon>Pseudomonadati</taxon>
        <taxon>Pseudomonadota</taxon>
        <taxon>Alphaproteobacteria</taxon>
        <taxon>Caulobacterales</taxon>
        <taxon>Caulobacteraceae</taxon>
        <taxon>Phenylobacterium</taxon>
    </lineage>
</organism>
<dbReference type="InterPro" id="IPR000326">
    <property type="entry name" value="PAP2/HPO"/>
</dbReference>
<proteinExistence type="inferred from homology"/>
<dbReference type="SUPFAM" id="SSF48317">
    <property type="entry name" value="Acid phosphatase/Vanadium-dependent haloperoxidase"/>
    <property type="match status" value="1"/>
</dbReference>
<dbReference type="PIRSF" id="PIRSF000897">
    <property type="entry name" value="Acid_Ptase_ClsA"/>
    <property type="match status" value="1"/>
</dbReference>
<comment type="caution">
    <text evidence="4">The sequence shown here is derived from an EMBL/GenBank/DDBJ whole genome shotgun (WGS) entry which is preliminary data.</text>
</comment>
<dbReference type="GO" id="GO:0030288">
    <property type="term" value="C:outer membrane-bounded periplasmic space"/>
    <property type="evidence" value="ECO:0007669"/>
    <property type="project" value="InterPro"/>
</dbReference>
<feature type="chain" id="PRO_5016293814" description="Acid phosphatase" evidence="2">
    <location>
        <begin position="26"/>
        <end position="272"/>
    </location>
</feature>
<comment type="similarity">
    <text evidence="1">Belongs to the class A bacterial acid phosphatase family.</text>
</comment>
<dbReference type="OrthoDB" id="9805301at2"/>
<dbReference type="Gene3D" id="1.20.144.10">
    <property type="entry name" value="Phosphatidic acid phosphatase type 2/haloperoxidase"/>
    <property type="match status" value="1"/>
</dbReference>
<evidence type="ECO:0000313" key="5">
    <source>
        <dbReference type="Proteomes" id="UP000249254"/>
    </source>
</evidence>
<accession>A0A328AGC7</accession>
<gene>
    <name evidence="4" type="ORF">DJ017_04945</name>
</gene>
<feature type="domain" description="Phosphatidic acid phosphatase type 2/haloperoxidase" evidence="3">
    <location>
        <begin position="122"/>
        <end position="235"/>
    </location>
</feature>
<dbReference type="InterPro" id="IPR036938">
    <property type="entry name" value="PAP2/HPO_sf"/>
</dbReference>
<dbReference type="PRINTS" id="PR00483">
    <property type="entry name" value="BACPHPHTASE"/>
</dbReference>
<name>A0A328AGC7_9CAUL</name>
<dbReference type="GO" id="GO:0003993">
    <property type="term" value="F:acid phosphatase activity"/>
    <property type="evidence" value="ECO:0007669"/>
    <property type="project" value="UniProtKB-EC"/>
</dbReference>
<keyword evidence="2" id="KW-0732">Signal</keyword>
<dbReference type="Pfam" id="PF01569">
    <property type="entry name" value="PAP2"/>
    <property type="match status" value="1"/>
</dbReference>
<feature type="signal peptide" evidence="2">
    <location>
        <begin position="1"/>
        <end position="25"/>
    </location>
</feature>
<evidence type="ECO:0000313" key="4">
    <source>
        <dbReference type="EMBL" id="RAK53913.1"/>
    </source>
</evidence>
<dbReference type="InterPro" id="IPR001011">
    <property type="entry name" value="Acid_Pase_classA_bac"/>
</dbReference>